<gene>
    <name evidence="1" type="ORF">CKO25_03590</name>
</gene>
<sequence>MACLGLAWFCLVAIAEPLRPSGLLYRVQPPDGAVTSYLFGTIHSEDPRVLDLPDQVLRTFASSPRLALEVIPDATAIIKAMVSMVYTDGRLLREVIPADLYRETAAALEALGMPEEAIKDLKPWAVVLLLSVPPSETGEFLDHQLYTRANAEGKSVLGLETMAEQLALFEDLSESEQITLLRETLAAREELADTVEALIRAYLDADLDRLQTLGDTTLSASDPALAVRFQERVIDSRNHRMVERMRPLLHEGGWFIALGALHLPGDEGIVALLRQQGYRVTPAD</sequence>
<accession>A0A9X0WFI3</accession>
<proteinExistence type="predicted"/>
<keyword evidence="2" id="KW-1185">Reference proteome</keyword>
<reference evidence="1 2" key="1">
    <citation type="journal article" date="2020" name="Microorganisms">
        <title>Osmotic Adaptation and Compatible Solute Biosynthesis of Phototrophic Bacteria as Revealed from Genome Analyses.</title>
        <authorList>
            <person name="Imhoff J.F."/>
            <person name="Rahn T."/>
            <person name="Kunzel S."/>
            <person name="Keller A."/>
            <person name="Neulinger S.C."/>
        </authorList>
    </citation>
    <scope>NUCLEOTIDE SEQUENCE [LARGE SCALE GENOMIC DNA]</scope>
    <source>
        <strain evidence="1 2">DSM 21303</strain>
    </source>
</reference>
<dbReference type="AlphaFoldDB" id="A0A9X0WFI3"/>
<dbReference type="PANTHER" id="PTHR40590:SF1">
    <property type="entry name" value="CYTOPLASMIC PROTEIN"/>
    <property type="match status" value="1"/>
</dbReference>
<dbReference type="EMBL" id="NRSD01000002">
    <property type="protein sequence ID" value="MBK1643756.1"/>
    <property type="molecule type" value="Genomic_DNA"/>
</dbReference>
<organism evidence="1 2">
    <name type="scientific">Thiocapsa imhoffii</name>
    <dbReference type="NCBI Taxonomy" id="382777"/>
    <lineage>
        <taxon>Bacteria</taxon>
        <taxon>Pseudomonadati</taxon>
        <taxon>Pseudomonadota</taxon>
        <taxon>Gammaproteobacteria</taxon>
        <taxon>Chromatiales</taxon>
        <taxon>Chromatiaceae</taxon>
        <taxon>Thiocapsa</taxon>
    </lineage>
</organism>
<evidence type="ECO:0000313" key="1">
    <source>
        <dbReference type="EMBL" id="MBK1643756.1"/>
    </source>
</evidence>
<name>A0A9X0WFI3_9GAMM</name>
<comment type="caution">
    <text evidence="1">The sequence shown here is derived from an EMBL/GenBank/DDBJ whole genome shotgun (WGS) entry which is preliminary data.</text>
</comment>
<protein>
    <submittedName>
        <fullName evidence="1">TraB/GumN family protein</fullName>
    </submittedName>
</protein>
<dbReference type="PANTHER" id="PTHR40590">
    <property type="entry name" value="CYTOPLASMIC PROTEIN-RELATED"/>
    <property type="match status" value="1"/>
</dbReference>
<evidence type="ECO:0000313" key="2">
    <source>
        <dbReference type="Proteomes" id="UP001138802"/>
    </source>
</evidence>
<dbReference type="Pfam" id="PF01963">
    <property type="entry name" value="TraB_PrgY_gumN"/>
    <property type="match status" value="1"/>
</dbReference>
<dbReference type="Proteomes" id="UP001138802">
    <property type="component" value="Unassembled WGS sequence"/>
</dbReference>
<dbReference type="InterPro" id="IPR047111">
    <property type="entry name" value="YbaP-like"/>
</dbReference>
<dbReference type="InterPro" id="IPR002816">
    <property type="entry name" value="TraB/PrgY/GumN_fam"/>
</dbReference>
<dbReference type="CDD" id="cd14789">
    <property type="entry name" value="Tiki"/>
    <property type="match status" value="1"/>
</dbReference>